<feature type="compositionally biased region" description="Polar residues" evidence="1">
    <location>
        <begin position="120"/>
        <end position="148"/>
    </location>
</feature>
<dbReference type="PANTHER" id="PTHR46434">
    <property type="entry name" value="GENETIC INTERACTOR OF PROHIBITINS 3, MITOCHONDRIAL"/>
    <property type="match status" value="1"/>
</dbReference>
<reference evidence="2" key="1">
    <citation type="submission" date="2022-11" db="EMBL/GenBank/DDBJ databases">
        <authorList>
            <person name="Petersen C."/>
        </authorList>
    </citation>
    <scope>NUCLEOTIDE SEQUENCE</scope>
    <source>
        <strain evidence="2">IBT 29864</strain>
    </source>
</reference>
<dbReference type="OrthoDB" id="1696305at2759"/>
<dbReference type="Proteomes" id="UP001147782">
    <property type="component" value="Unassembled WGS sequence"/>
</dbReference>
<protein>
    <recommendedName>
        <fullName evidence="4">G domain-containing protein</fullName>
    </recommendedName>
</protein>
<evidence type="ECO:0000313" key="2">
    <source>
        <dbReference type="EMBL" id="KAJ5379926.1"/>
    </source>
</evidence>
<comment type="caution">
    <text evidence="2">The sequence shown here is derived from an EMBL/GenBank/DDBJ whole genome shotgun (WGS) entry which is preliminary data.</text>
</comment>
<name>A0A9W9SJV8_9EURO</name>
<evidence type="ECO:0000256" key="1">
    <source>
        <dbReference type="SAM" id="MobiDB-lite"/>
    </source>
</evidence>
<organism evidence="2 3">
    <name type="scientific">Penicillium cataractarum</name>
    <dbReference type="NCBI Taxonomy" id="2100454"/>
    <lineage>
        <taxon>Eukaryota</taxon>
        <taxon>Fungi</taxon>
        <taxon>Dikarya</taxon>
        <taxon>Ascomycota</taxon>
        <taxon>Pezizomycotina</taxon>
        <taxon>Eurotiomycetes</taxon>
        <taxon>Eurotiomycetidae</taxon>
        <taxon>Eurotiales</taxon>
        <taxon>Aspergillaceae</taxon>
        <taxon>Penicillium</taxon>
    </lineage>
</organism>
<proteinExistence type="predicted"/>
<dbReference type="EMBL" id="JAPZBS010000002">
    <property type="protein sequence ID" value="KAJ5379926.1"/>
    <property type="molecule type" value="Genomic_DNA"/>
</dbReference>
<accession>A0A9W9SJV8</accession>
<dbReference type="SUPFAM" id="SSF52540">
    <property type="entry name" value="P-loop containing nucleoside triphosphate hydrolases"/>
    <property type="match status" value="1"/>
</dbReference>
<dbReference type="GeneID" id="81434462"/>
<gene>
    <name evidence="2" type="ORF">N7496_002354</name>
</gene>
<keyword evidence="3" id="KW-1185">Reference proteome</keyword>
<sequence length="640" mass="71588">MSLCARGALSRALRPDGLRFTSNICSRRLTYSIYSRCRAAPPVIQHSSFVDRSRNQCRKFSSSHLLQEQVNIENLTDVLPTCCPGCGAFSQTIEPNEPGYYSASRKQTRKLLASKKEAIEQSNTAEDVTNTNTEQSDLMEEAQSTVPIPSQGGALPDDAVVPDDYSLQSPSRGSHVCDRCHDLIHHNKAVASPKPSVHSIRAFMNESPYKNNRVYHILDAADFPMSLIPRIHWALLVQEQRSKNRRSANEKYRGGKKLPTLSFVITRSDLLAATKDQVDSKMEYVRTVLRDALGRSGRDVRLGNVHMISAHRGWWTKQVKEEINEHGGGIWVVGKANVGKSSFIEACYPKDSRRLENMAEWVERQREEHEIPNQRQASLLDPDSLLPPAPREDVYPVLPVVSSMPGTTVSPIRIPFGRGKGEVIDLPGLERGELEDYVRDEHKRDLIMTKRIKPDRCTVKPGQSLLLGGGLVRVTAVNPEDTILAACFVPIETHVTKTEKAIEVQTEQRAYAGTVLMKEGTGSTMASAGKFDLKWDTTASNLPSTVAKAVKDKGIPIPKLPYRVMSADILVEGCGWVEVSIQVRTKRTPETETETYPQIEVFTPNGKHVGSRPPIECWNFIAEKIKADKRKRPRLRHRYS</sequence>
<dbReference type="PANTHER" id="PTHR46434:SF1">
    <property type="entry name" value="GENETIC INTERACTOR OF PROHIBITINS 3, MITOCHONDRIAL"/>
    <property type="match status" value="1"/>
</dbReference>
<dbReference type="InterPro" id="IPR027417">
    <property type="entry name" value="P-loop_NTPase"/>
</dbReference>
<evidence type="ECO:0008006" key="4">
    <source>
        <dbReference type="Google" id="ProtNLM"/>
    </source>
</evidence>
<dbReference type="AlphaFoldDB" id="A0A9W9SJV8"/>
<dbReference type="GO" id="GO:0005739">
    <property type="term" value="C:mitochondrion"/>
    <property type="evidence" value="ECO:0007669"/>
    <property type="project" value="TreeGrafter"/>
</dbReference>
<dbReference type="Gene3D" id="3.40.50.300">
    <property type="entry name" value="P-loop containing nucleotide triphosphate hydrolases"/>
    <property type="match status" value="1"/>
</dbReference>
<reference evidence="2" key="2">
    <citation type="journal article" date="2023" name="IMA Fungus">
        <title>Comparative genomic study of the Penicillium genus elucidates a diverse pangenome and 15 lateral gene transfer events.</title>
        <authorList>
            <person name="Petersen C."/>
            <person name="Sorensen T."/>
            <person name="Nielsen M.R."/>
            <person name="Sondergaard T.E."/>
            <person name="Sorensen J.L."/>
            <person name="Fitzpatrick D.A."/>
            <person name="Frisvad J.C."/>
            <person name="Nielsen K.L."/>
        </authorList>
    </citation>
    <scope>NUCLEOTIDE SEQUENCE</scope>
    <source>
        <strain evidence="2">IBT 29864</strain>
    </source>
</reference>
<dbReference type="InterPro" id="IPR050896">
    <property type="entry name" value="Mito_lipid_metab_GTPase"/>
</dbReference>
<feature type="region of interest" description="Disordered" evidence="1">
    <location>
        <begin position="117"/>
        <end position="154"/>
    </location>
</feature>
<evidence type="ECO:0000313" key="3">
    <source>
        <dbReference type="Proteomes" id="UP001147782"/>
    </source>
</evidence>
<dbReference type="RefSeq" id="XP_056557497.1">
    <property type="nucleotide sequence ID" value="XM_056695285.1"/>
</dbReference>